<accession>A0ABS2TY32</accession>
<dbReference type="RefSeq" id="WP_205360139.1">
    <property type="nucleotide sequence ID" value="NZ_JADKYB010000017.1"/>
</dbReference>
<gene>
    <name evidence="1" type="ORF">ITX44_27645</name>
</gene>
<dbReference type="EMBL" id="JADKYB010000017">
    <property type="protein sequence ID" value="MBM9508262.1"/>
    <property type="molecule type" value="Genomic_DNA"/>
</dbReference>
<evidence type="ECO:0008006" key="3">
    <source>
        <dbReference type="Google" id="ProtNLM"/>
    </source>
</evidence>
<organism evidence="1 2">
    <name type="scientific">Actinacidiphila acididurans</name>
    <dbReference type="NCBI Taxonomy" id="2784346"/>
    <lineage>
        <taxon>Bacteria</taxon>
        <taxon>Bacillati</taxon>
        <taxon>Actinomycetota</taxon>
        <taxon>Actinomycetes</taxon>
        <taxon>Kitasatosporales</taxon>
        <taxon>Streptomycetaceae</taxon>
        <taxon>Actinacidiphila</taxon>
    </lineage>
</organism>
<dbReference type="Proteomes" id="UP000749040">
    <property type="component" value="Unassembled WGS sequence"/>
</dbReference>
<dbReference type="Pfam" id="PF20242">
    <property type="entry name" value="Emfourin"/>
    <property type="match status" value="1"/>
</dbReference>
<comment type="caution">
    <text evidence="1">The sequence shown here is derived from an EMBL/GenBank/DDBJ whole genome shotgun (WGS) entry which is preliminary data.</text>
</comment>
<evidence type="ECO:0000313" key="1">
    <source>
        <dbReference type="EMBL" id="MBM9508262.1"/>
    </source>
</evidence>
<protein>
    <recommendedName>
        <fullName evidence="3">Metalloprotease</fullName>
    </recommendedName>
</protein>
<sequence>MRIEVSRSGGFAGIGRRAALDTAGRADGARLEELAREVAAQAPRSGAHGVPDGFHYEITIDGRTVECADPHLTPAQRELVQAVLGEGA</sequence>
<dbReference type="InterPro" id="IPR049457">
    <property type="entry name" value="Emfourin"/>
</dbReference>
<proteinExistence type="predicted"/>
<evidence type="ECO:0000313" key="2">
    <source>
        <dbReference type="Proteomes" id="UP000749040"/>
    </source>
</evidence>
<reference evidence="1 2" key="1">
    <citation type="submission" date="2021-01" db="EMBL/GenBank/DDBJ databases">
        <title>Streptomyces acididurans sp. nov., isolated from a peat swamp forest soil.</title>
        <authorList>
            <person name="Chantavorakit T."/>
            <person name="Duangmal K."/>
        </authorList>
    </citation>
    <scope>NUCLEOTIDE SEQUENCE [LARGE SCALE GENOMIC DNA]</scope>
    <source>
        <strain evidence="1 2">KK5PA1</strain>
    </source>
</reference>
<keyword evidence="2" id="KW-1185">Reference proteome</keyword>
<name>A0ABS2TY32_9ACTN</name>